<protein>
    <recommendedName>
        <fullName evidence="3">Lipoprotein</fullName>
    </recommendedName>
</protein>
<comment type="caution">
    <text evidence="1">The sequence shown here is derived from an EMBL/GenBank/DDBJ whole genome shotgun (WGS) entry which is preliminary data.</text>
</comment>
<keyword evidence="2" id="KW-1185">Reference proteome</keyword>
<evidence type="ECO:0000313" key="1">
    <source>
        <dbReference type="EMBL" id="MBF9239397.1"/>
    </source>
</evidence>
<dbReference type="RefSeq" id="WP_196283746.1">
    <property type="nucleotide sequence ID" value="NZ_JADQDQ010000012.1"/>
</dbReference>
<reference evidence="1 2" key="1">
    <citation type="submission" date="2020-11" db="EMBL/GenBank/DDBJ databases">
        <authorList>
            <person name="Kim M.K."/>
        </authorList>
    </citation>
    <scope>NUCLEOTIDE SEQUENCE [LARGE SCALE GENOMIC DNA]</scope>
    <source>
        <strain evidence="1 2">BT683</strain>
    </source>
</reference>
<dbReference type="Proteomes" id="UP000597617">
    <property type="component" value="Unassembled WGS sequence"/>
</dbReference>
<dbReference type="PROSITE" id="PS51257">
    <property type="entry name" value="PROKAR_LIPOPROTEIN"/>
    <property type="match status" value="1"/>
</dbReference>
<proteinExistence type="predicted"/>
<name>A0ABS0IMG4_9BACT</name>
<dbReference type="EMBL" id="JADQDQ010000012">
    <property type="protein sequence ID" value="MBF9239397.1"/>
    <property type="molecule type" value="Genomic_DNA"/>
</dbReference>
<accession>A0ABS0IMG4</accession>
<organism evidence="1 2">
    <name type="scientific">Hymenobacter jeongseonensis</name>
    <dbReference type="NCBI Taxonomy" id="2791027"/>
    <lineage>
        <taxon>Bacteria</taxon>
        <taxon>Pseudomonadati</taxon>
        <taxon>Bacteroidota</taxon>
        <taxon>Cytophagia</taxon>
        <taxon>Cytophagales</taxon>
        <taxon>Hymenobacteraceae</taxon>
        <taxon>Hymenobacter</taxon>
    </lineage>
</organism>
<evidence type="ECO:0000313" key="2">
    <source>
        <dbReference type="Proteomes" id="UP000597617"/>
    </source>
</evidence>
<evidence type="ECO:0008006" key="3">
    <source>
        <dbReference type="Google" id="ProtNLM"/>
    </source>
</evidence>
<sequence>MKNLIWGIGLALVAAACHEKAPVAQAASVSQVAVEAQGAASTSAQLAQPPLPSLFKVSDTLTAPMQSLLSRCNLAGLLQGDIKNRQTNPALEGFFGPDHYRFALIFNDVQLDEQNPAVYHVRGKCHYRKNVRNFTGTLTIQQVQDLPRGGFFIAGAGSDLPDTAAAQTYTARARLQLVEENSDNSGVFEGEAVLDFYTLADSNKTDYVTGVLGIDESMPARGSGLLLRGNRLNRSTKQVKKFVVSTDFFAAAPDVYTDFGIGDRGGQINPKYAKLGWDEAWENDEWWADSPKPSLSL</sequence>
<gene>
    <name evidence="1" type="ORF">I2I05_18535</name>
</gene>